<evidence type="ECO:0000256" key="4">
    <source>
        <dbReference type="ARBA" id="ARBA00022840"/>
    </source>
</evidence>
<dbReference type="RefSeq" id="WP_159397246.1">
    <property type="nucleotide sequence ID" value="NZ_CP012673.1"/>
</dbReference>
<dbReference type="Gene3D" id="1.10.510.10">
    <property type="entry name" value="Transferase(Phosphotransferase) domain 1"/>
    <property type="match status" value="1"/>
</dbReference>
<accession>A0A2L0EW14</accession>
<feature type="region of interest" description="Disordered" evidence="5">
    <location>
        <begin position="201"/>
        <end position="225"/>
    </location>
</feature>
<evidence type="ECO:0000256" key="1">
    <source>
        <dbReference type="ARBA" id="ARBA00022679"/>
    </source>
</evidence>
<dbReference type="SUPFAM" id="SSF56112">
    <property type="entry name" value="Protein kinase-like (PK-like)"/>
    <property type="match status" value="1"/>
</dbReference>
<organism evidence="7 8">
    <name type="scientific">Sorangium cellulosum</name>
    <name type="common">Polyangium cellulosum</name>
    <dbReference type="NCBI Taxonomy" id="56"/>
    <lineage>
        <taxon>Bacteria</taxon>
        <taxon>Pseudomonadati</taxon>
        <taxon>Myxococcota</taxon>
        <taxon>Polyangia</taxon>
        <taxon>Polyangiales</taxon>
        <taxon>Polyangiaceae</taxon>
        <taxon>Sorangium</taxon>
    </lineage>
</organism>
<dbReference type="Pfam" id="PF03781">
    <property type="entry name" value="FGE-sulfatase"/>
    <property type="match status" value="1"/>
</dbReference>
<dbReference type="AlphaFoldDB" id="A0A2L0EW14"/>
<protein>
    <submittedName>
        <fullName evidence="7">Protein kinase</fullName>
        <ecNumber evidence="7">2.7.11.1</ecNumber>
    </submittedName>
</protein>
<dbReference type="Gene3D" id="3.90.1580.10">
    <property type="entry name" value="paralog of FGE (formylglycine-generating enzyme)"/>
    <property type="match status" value="1"/>
</dbReference>
<evidence type="ECO:0000256" key="2">
    <source>
        <dbReference type="ARBA" id="ARBA00022741"/>
    </source>
</evidence>
<dbReference type="Proteomes" id="UP000238348">
    <property type="component" value="Chromosome"/>
</dbReference>
<dbReference type="InterPro" id="IPR042095">
    <property type="entry name" value="SUMF_sf"/>
</dbReference>
<dbReference type="SUPFAM" id="SSF56436">
    <property type="entry name" value="C-type lectin-like"/>
    <property type="match status" value="1"/>
</dbReference>
<feature type="region of interest" description="Disordered" evidence="5">
    <location>
        <begin position="1"/>
        <end position="30"/>
    </location>
</feature>
<keyword evidence="4" id="KW-0067">ATP-binding</keyword>
<dbReference type="PANTHER" id="PTHR43289:SF6">
    <property type="entry name" value="SERINE_THREONINE-PROTEIN KINASE NEKL-3"/>
    <property type="match status" value="1"/>
</dbReference>
<keyword evidence="2" id="KW-0547">Nucleotide-binding</keyword>
<dbReference type="Gene3D" id="3.30.200.20">
    <property type="entry name" value="Phosphorylase Kinase, domain 1"/>
    <property type="match status" value="1"/>
</dbReference>
<dbReference type="OrthoDB" id="9779954at2"/>
<feature type="domain" description="Protein kinase" evidence="6">
    <location>
        <begin position="34"/>
        <end position="329"/>
    </location>
</feature>
<evidence type="ECO:0000313" key="8">
    <source>
        <dbReference type="Proteomes" id="UP000238348"/>
    </source>
</evidence>
<evidence type="ECO:0000259" key="6">
    <source>
        <dbReference type="PROSITE" id="PS50011"/>
    </source>
</evidence>
<dbReference type="InterPro" id="IPR016187">
    <property type="entry name" value="CTDL_fold"/>
</dbReference>
<evidence type="ECO:0000313" key="7">
    <source>
        <dbReference type="EMBL" id="AUX43500.1"/>
    </source>
</evidence>
<gene>
    <name evidence="7" type="ORF">SOCE26_049490</name>
</gene>
<dbReference type="EMBL" id="CP012673">
    <property type="protein sequence ID" value="AUX43500.1"/>
    <property type="molecule type" value="Genomic_DNA"/>
</dbReference>
<reference evidence="7 8" key="1">
    <citation type="submission" date="2015-09" db="EMBL/GenBank/DDBJ databases">
        <title>Sorangium comparison.</title>
        <authorList>
            <person name="Zaburannyi N."/>
            <person name="Bunk B."/>
            <person name="Overmann J."/>
            <person name="Mueller R."/>
        </authorList>
    </citation>
    <scope>NUCLEOTIDE SEQUENCE [LARGE SCALE GENOMIC DNA]</scope>
    <source>
        <strain evidence="7 8">So ce26</strain>
    </source>
</reference>
<dbReference type="Pfam" id="PF00069">
    <property type="entry name" value="Pkinase"/>
    <property type="match status" value="1"/>
</dbReference>
<dbReference type="InterPro" id="IPR000719">
    <property type="entry name" value="Prot_kinase_dom"/>
</dbReference>
<dbReference type="InterPro" id="IPR005532">
    <property type="entry name" value="SUMF_dom"/>
</dbReference>
<keyword evidence="3 7" id="KW-0418">Kinase</keyword>
<proteinExistence type="predicted"/>
<name>A0A2L0EW14_SORCE</name>
<dbReference type="EC" id="2.7.11.1" evidence="7"/>
<dbReference type="InterPro" id="IPR008271">
    <property type="entry name" value="Ser/Thr_kinase_AS"/>
</dbReference>
<dbReference type="SMART" id="SM00220">
    <property type="entry name" value="S_TKc"/>
    <property type="match status" value="1"/>
</dbReference>
<dbReference type="PANTHER" id="PTHR43289">
    <property type="entry name" value="MITOGEN-ACTIVATED PROTEIN KINASE KINASE KINASE 20-RELATED"/>
    <property type="match status" value="1"/>
</dbReference>
<evidence type="ECO:0000256" key="5">
    <source>
        <dbReference type="SAM" id="MobiDB-lite"/>
    </source>
</evidence>
<dbReference type="CDD" id="cd14014">
    <property type="entry name" value="STKc_PknB_like"/>
    <property type="match status" value="1"/>
</dbReference>
<evidence type="ECO:0000256" key="3">
    <source>
        <dbReference type="ARBA" id="ARBA00022777"/>
    </source>
</evidence>
<dbReference type="PROSITE" id="PS00108">
    <property type="entry name" value="PROTEIN_KINASE_ST"/>
    <property type="match status" value="1"/>
</dbReference>
<dbReference type="PROSITE" id="PS50011">
    <property type="entry name" value="PROTEIN_KINASE_DOM"/>
    <property type="match status" value="1"/>
</dbReference>
<dbReference type="InterPro" id="IPR011009">
    <property type="entry name" value="Kinase-like_dom_sf"/>
</dbReference>
<dbReference type="GO" id="GO:0005524">
    <property type="term" value="F:ATP binding"/>
    <property type="evidence" value="ECO:0007669"/>
    <property type="project" value="UniProtKB-KW"/>
</dbReference>
<sequence>MPSRIEPTPTLDAGEAPPGSPAAPQPRARLPGRYEDLGRIASGASGEVRRVRDLHLRRVLAMKLLHFEHVDSPRMRARFLAEAEITAGLQHPGIVAVHDRGELDDGRLWFTMKAVEGRTFGAVIEELHAAKRPEGFRPAPSGWTFRRALDAFVRVAQAVAYAHREGVVHRDLKPANLMVGELGEVLVMDWGLARRVADRAPDEPAPARAAEIAGEPERTRDGDVLGTPAYMPPEQARGQPHLHGPESDVYSLGAILYHLLAGRPPYEPAGLHTFLQVAETLPAPLAEAARAGPPLPADLVAICERAMQRSIGARYPDAAAMAEEIVAFLDGARRREQALAIVERTRAGEPAIADLRARAARLAEEALARAASVERLDPVERKRPVWALEDEAARLSRDAALRETDWLTGMHGALSLDPELPEAHAALADHYRARLVEAERGHQGEEAARCEALLRAHDRGRHAAFLRAEGALTLVTDPAGARVTLYRYVERDRRLVPEEVGELGPTPLREVRLARGSYLLVVRAEGRAEVRYPALIERDEHWDGAPPGEREPCPIRLPRRGEIGDDEVYVPAGYTWIGGDPEATDSLPRRRVWVDAFAIGRFPVTNREYLVFLNNLVARGHEELALAACPRSVGVSGEADERRALVQEASGAFFLAGDEMDAQWEADWPVALIDWHDAAAYTRWLAERTGRAYRLPGEIEREKAARGADGRFFPWGNRGDATFACVIESHERRPSRRPVSAYPGDESPYGVQGLAGNVRDYCLEAWRREGPPVVGDRGAIAPAAADDPAYRSVRGGAWLSPIALARAAGRFGNRAWDRRATIGFRVARALP</sequence>
<keyword evidence="1 7" id="KW-0808">Transferase</keyword>
<dbReference type="GO" id="GO:0004674">
    <property type="term" value="F:protein serine/threonine kinase activity"/>
    <property type="evidence" value="ECO:0007669"/>
    <property type="project" value="UniProtKB-EC"/>
</dbReference>